<evidence type="ECO:0000313" key="26">
    <source>
        <dbReference type="Proteomes" id="UP000694412"/>
    </source>
</evidence>
<dbReference type="Gene3D" id="1.10.533.10">
    <property type="entry name" value="Death Domain, Fas"/>
    <property type="match status" value="1"/>
</dbReference>
<evidence type="ECO:0000256" key="23">
    <source>
        <dbReference type="SAM" id="MobiDB-lite"/>
    </source>
</evidence>
<evidence type="ECO:0000256" key="6">
    <source>
        <dbReference type="ARBA" id="ARBA00022527"/>
    </source>
</evidence>
<dbReference type="PROSITE" id="PS00107">
    <property type="entry name" value="PROTEIN_KINASE_ATP"/>
    <property type="match status" value="1"/>
</dbReference>
<feature type="region of interest" description="Disordered" evidence="23">
    <location>
        <begin position="211"/>
        <end position="252"/>
    </location>
</feature>
<evidence type="ECO:0000259" key="24">
    <source>
        <dbReference type="PROSITE" id="PS50011"/>
    </source>
</evidence>
<evidence type="ECO:0000256" key="18">
    <source>
        <dbReference type="ARBA" id="ARBA00064278"/>
    </source>
</evidence>
<dbReference type="GO" id="GO:0002446">
    <property type="term" value="P:neutrophil mediated immunity"/>
    <property type="evidence" value="ECO:0007669"/>
    <property type="project" value="Ensembl"/>
</dbReference>
<keyword evidence="5" id="KW-0963">Cytoplasm</keyword>
<protein>
    <recommendedName>
        <fullName evidence="19">Interleukin-1 receptor-associated kinase 4</fullName>
        <ecNumber evidence="4">2.7.11.1</ecNumber>
    </recommendedName>
</protein>
<dbReference type="GO" id="GO:0005737">
    <property type="term" value="C:cytoplasm"/>
    <property type="evidence" value="ECO:0007669"/>
    <property type="project" value="UniProtKB-SubCell"/>
</dbReference>
<feature type="binding site" evidence="21">
    <location>
        <position position="405"/>
    </location>
    <ligand>
        <name>ATP</name>
        <dbReference type="ChEBI" id="CHEBI:30616"/>
    </ligand>
</feature>
<evidence type="ECO:0000256" key="11">
    <source>
        <dbReference type="ARBA" id="ARBA00022777"/>
    </source>
</evidence>
<dbReference type="InterPro" id="IPR017441">
    <property type="entry name" value="Protein_kinase_ATP_BS"/>
</dbReference>
<keyword evidence="10 21" id="KW-0547">Nucleotide-binding</keyword>
<keyword evidence="13" id="KW-0460">Magnesium</keyword>
<evidence type="ECO:0000256" key="7">
    <source>
        <dbReference type="ARBA" id="ARBA00022553"/>
    </source>
</evidence>
<keyword evidence="8" id="KW-0399">Innate immunity</keyword>
<comment type="subcellular location">
    <subcellularLocation>
        <location evidence="2">Cytoplasm</location>
    </subcellularLocation>
</comment>
<dbReference type="SUPFAM" id="SSF47986">
    <property type="entry name" value="DEATH domain"/>
    <property type="match status" value="1"/>
</dbReference>
<name>A0A8C2TT48_COTJA</name>
<evidence type="ECO:0000256" key="10">
    <source>
        <dbReference type="ARBA" id="ARBA00022741"/>
    </source>
</evidence>
<dbReference type="GO" id="GO:0004674">
    <property type="term" value="F:protein serine/threonine kinase activity"/>
    <property type="evidence" value="ECO:0007669"/>
    <property type="project" value="UniProtKB-KW"/>
</dbReference>
<feature type="binding site" evidence="22">
    <location>
        <position position="306"/>
    </location>
    <ligand>
        <name>ATP</name>
        <dbReference type="ChEBI" id="CHEBI:30616"/>
    </ligand>
</feature>
<dbReference type="InterPro" id="IPR037970">
    <property type="entry name" value="IRAK4_Death"/>
</dbReference>
<organism evidence="25 26">
    <name type="scientific">Coturnix japonica</name>
    <name type="common">Japanese quail</name>
    <name type="synonym">Coturnix coturnix japonica</name>
    <dbReference type="NCBI Taxonomy" id="93934"/>
    <lineage>
        <taxon>Eukaryota</taxon>
        <taxon>Metazoa</taxon>
        <taxon>Chordata</taxon>
        <taxon>Craniata</taxon>
        <taxon>Vertebrata</taxon>
        <taxon>Euteleostomi</taxon>
        <taxon>Archelosauria</taxon>
        <taxon>Archosauria</taxon>
        <taxon>Dinosauria</taxon>
        <taxon>Saurischia</taxon>
        <taxon>Theropoda</taxon>
        <taxon>Coelurosauria</taxon>
        <taxon>Aves</taxon>
        <taxon>Neognathae</taxon>
        <taxon>Galloanserae</taxon>
        <taxon>Galliformes</taxon>
        <taxon>Phasianidae</taxon>
        <taxon>Perdicinae</taxon>
        <taxon>Coturnix</taxon>
    </lineage>
</organism>
<evidence type="ECO:0000256" key="9">
    <source>
        <dbReference type="ARBA" id="ARBA00022679"/>
    </source>
</evidence>
<dbReference type="AlphaFoldDB" id="A0A8C2TT48"/>
<feature type="region of interest" description="Disordered" evidence="23">
    <location>
        <begin position="21"/>
        <end position="91"/>
    </location>
</feature>
<evidence type="ECO:0000256" key="5">
    <source>
        <dbReference type="ARBA" id="ARBA00022490"/>
    </source>
</evidence>
<dbReference type="Ensembl" id="ENSCJPT00005022936.1">
    <property type="protein sequence ID" value="ENSCJPP00005016296.1"/>
    <property type="gene ID" value="ENSCJPG00005013411.1"/>
</dbReference>
<feature type="binding site" evidence="21">
    <location>
        <begin position="405"/>
        <end position="407"/>
    </location>
    <ligand>
        <name>ATP</name>
        <dbReference type="ChEBI" id="CHEBI:30616"/>
    </ligand>
</feature>
<dbReference type="FunFam" id="3.30.200.20:FF:000368">
    <property type="entry name" value="Interleukin-1 receptor-associated kinase 4"/>
    <property type="match status" value="1"/>
</dbReference>
<evidence type="ECO:0000256" key="2">
    <source>
        <dbReference type="ARBA" id="ARBA00004496"/>
    </source>
</evidence>
<evidence type="ECO:0000313" key="25">
    <source>
        <dbReference type="Ensembl" id="ENSCJPP00005016296.1"/>
    </source>
</evidence>
<dbReference type="GO" id="GO:0000287">
    <property type="term" value="F:magnesium ion binding"/>
    <property type="evidence" value="ECO:0007669"/>
    <property type="project" value="InterPro"/>
</dbReference>
<evidence type="ECO:0000256" key="12">
    <source>
        <dbReference type="ARBA" id="ARBA00022840"/>
    </source>
</evidence>
<evidence type="ECO:0000256" key="4">
    <source>
        <dbReference type="ARBA" id="ARBA00012513"/>
    </source>
</evidence>
<keyword evidence="11" id="KW-0418">Kinase</keyword>
<dbReference type="Gene3D" id="3.30.200.20">
    <property type="entry name" value="Phosphorylase Kinase, domain 1"/>
    <property type="match status" value="1"/>
</dbReference>
<evidence type="ECO:0000256" key="3">
    <source>
        <dbReference type="ARBA" id="ARBA00008718"/>
    </source>
</evidence>
<keyword evidence="26" id="KW-1185">Reference proteome</keyword>
<keyword evidence="9" id="KW-0808">Transferase</keyword>
<dbReference type="InterPro" id="IPR011009">
    <property type="entry name" value="Kinase-like_dom_sf"/>
</dbReference>
<dbReference type="GO" id="GO:0070498">
    <property type="term" value="P:interleukin-1-mediated signaling pathway"/>
    <property type="evidence" value="ECO:0007669"/>
    <property type="project" value="Ensembl"/>
</dbReference>
<evidence type="ECO:0000256" key="15">
    <source>
        <dbReference type="ARBA" id="ARBA00022990"/>
    </source>
</evidence>
<feature type="compositionally biased region" description="Basic and acidic residues" evidence="23">
    <location>
        <begin position="211"/>
        <end position="223"/>
    </location>
</feature>
<accession>A0A8C2TT48</accession>
<dbReference type="GO" id="GO:0038172">
    <property type="term" value="P:interleukin-33-mediated signaling pathway"/>
    <property type="evidence" value="ECO:0007669"/>
    <property type="project" value="Ensembl"/>
</dbReference>
<dbReference type="GO" id="GO:0005524">
    <property type="term" value="F:ATP binding"/>
    <property type="evidence" value="ECO:0007669"/>
    <property type="project" value="UniProtKB-UniRule"/>
</dbReference>
<dbReference type="CDD" id="cd08793">
    <property type="entry name" value="Death_IRAK4"/>
    <property type="match status" value="1"/>
</dbReference>
<dbReference type="InterPro" id="IPR000719">
    <property type="entry name" value="Prot_kinase_dom"/>
</dbReference>
<reference evidence="25" key="1">
    <citation type="submission" date="2015-11" db="EMBL/GenBank/DDBJ databases">
        <authorList>
            <consortium name="International Coturnix japonica Genome Analysis Consortium"/>
            <person name="Warren W."/>
            <person name="Burt D.W."/>
            <person name="Antin P.B."/>
            <person name="Lanford R."/>
            <person name="Gros J."/>
            <person name="Wilson R.K."/>
        </authorList>
    </citation>
    <scope>NUCLEOTIDE SEQUENCE [LARGE SCALE GENOMIC DNA]</scope>
</reference>
<reference evidence="25" key="3">
    <citation type="submission" date="2025-09" db="UniProtKB">
        <authorList>
            <consortium name="Ensembl"/>
        </authorList>
    </citation>
    <scope>IDENTIFICATION</scope>
</reference>
<dbReference type="FunFam" id="1.10.533.10:FF:000028">
    <property type="entry name" value="Interleukin 1 receptor-associated kinase 4"/>
    <property type="match status" value="1"/>
</dbReference>
<feature type="binding site" evidence="21">
    <location>
        <position position="305"/>
    </location>
    <ligand>
        <name>ATP</name>
        <dbReference type="ChEBI" id="CHEBI:30616"/>
    </ligand>
</feature>
<dbReference type="SUPFAM" id="SSF56112">
    <property type="entry name" value="Protein kinase-like (PK-like)"/>
    <property type="match status" value="1"/>
</dbReference>
<dbReference type="SMART" id="SM00220">
    <property type="entry name" value="S_TKc"/>
    <property type="match status" value="1"/>
</dbReference>
<dbReference type="GO" id="GO:0043123">
    <property type="term" value="P:positive regulation of canonical NF-kappaB signal transduction"/>
    <property type="evidence" value="ECO:0007669"/>
    <property type="project" value="Ensembl"/>
</dbReference>
<feature type="compositionally biased region" description="Gly residues" evidence="23">
    <location>
        <begin position="75"/>
        <end position="87"/>
    </location>
</feature>
<sequence>MLPEEKKNNKLITILIKIIKKGGKQKMEGQPSPYRDHQGAPLVPSPRPSERGHGRTELPQPRLPAVERCGTAQEAGGGAGSAGGGGVTASERGGAEGLSGLRYGLLRQLADLLDPQEGWKRLAAAITDPAGESRYSQAHIRRFEAFVQMGKSPTCELLYDWGTTNCTVGDLVDLLIRNQFLAPASLLLPEAVGMAQEVTLPLSSQETLPIHEKQQPIQEKEVTSVKPVLSQNTEEQPSAPPCLSQENSSAQPSNTDFHNFWFHDLENVTNNFDERPESAGGNKLGEGGFGVVFKGYINGRNVAVKKLAAVVDVSAQDLKQQFDQEIEVMAKCKHENLVELLGFSSDGAQPCLVYEYMPNGSLLDRLACLDGTPPISWKTRCEIAQGTANGITFLHDNNHIHRDIKSANILLTDTYVPKISDFGLARASVTFTRTIMTDRVVGTAAYMAPEALRGEITPKSDIFSFGVVLLEIITGLPPVDENREPQLLLSIKDEIEDEEATIEDYVDVKMRDWDATSVHKMYSLADRCLNEKKNRRPDMKMVQQYLQEIKT</sequence>
<evidence type="ECO:0000256" key="17">
    <source>
        <dbReference type="ARBA" id="ARBA00048679"/>
    </source>
</evidence>
<evidence type="ECO:0000256" key="14">
    <source>
        <dbReference type="ARBA" id="ARBA00022859"/>
    </source>
</evidence>
<evidence type="ECO:0000256" key="19">
    <source>
        <dbReference type="ARBA" id="ARBA00073104"/>
    </source>
</evidence>
<dbReference type="Pfam" id="PF00069">
    <property type="entry name" value="Pkinase"/>
    <property type="match status" value="1"/>
</dbReference>
<keyword evidence="14" id="KW-0391">Immunity</keyword>
<dbReference type="GO" id="GO:0005149">
    <property type="term" value="F:interleukin-1 receptor binding"/>
    <property type="evidence" value="ECO:0007669"/>
    <property type="project" value="Ensembl"/>
</dbReference>
<dbReference type="PANTHER" id="PTHR48006">
    <property type="entry name" value="LEUCINE-RICH REPEAT-CONTAINING PROTEIN DDB_G0281931-RELATED"/>
    <property type="match status" value="1"/>
</dbReference>
<evidence type="ECO:0000256" key="21">
    <source>
        <dbReference type="PIRSR" id="PIRSR038189-2"/>
    </source>
</evidence>
<evidence type="ECO:0000256" key="22">
    <source>
        <dbReference type="PROSITE-ProRule" id="PRU10141"/>
    </source>
</evidence>
<keyword evidence="7" id="KW-0597">Phosphoprotein</keyword>
<dbReference type="GO" id="GO:0045087">
    <property type="term" value="P:innate immune response"/>
    <property type="evidence" value="ECO:0007669"/>
    <property type="project" value="UniProtKB-KW"/>
</dbReference>
<feature type="active site" description="Proton acceptor" evidence="20">
    <location>
        <position position="403"/>
    </location>
</feature>
<dbReference type="InterPro" id="IPR051824">
    <property type="entry name" value="LRR_Rcpt-Like_S/T_Kinase"/>
</dbReference>
<dbReference type="InterPro" id="IPR011029">
    <property type="entry name" value="DEATH-like_dom_sf"/>
</dbReference>
<keyword evidence="6" id="KW-0723">Serine/threonine-protein kinase</keyword>
<dbReference type="InterPro" id="IPR017428">
    <property type="entry name" value="IRAK4"/>
</dbReference>
<dbReference type="Proteomes" id="UP000694412">
    <property type="component" value="Chromosome 1"/>
</dbReference>
<evidence type="ECO:0000256" key="13">
    <source>
        <dbReference type="ARBA" id="ARBA00022842"/>
    </source>
</evidence>
<dbReference type="PIRSF" id="PIRSF038189">
    <property type="entry name" value="IRAK4"/>
    <property type="match status" value="1"/>
</dbReference>
<dbReference type="EC" id="2.7.11.1" evidence="4"/>
<comment type="catalytic activity">
    <reaction evidence="16">
        <text>L-threonyl-[protein] + ATP = O-phospho-L-threonyl-[protein] + ADP + H(+)</text>
        <dbReference type="Rhea" id="RHEA:46608"/>
        <dbReference type="Rhea" id="RHEA-COMP:11060"/>
        <dbReference type="Rhea" id="RHEA-COMP:11605"/>
        <dbReference type="ChEBI" id="CHEBI:15378"/>
        <dbReference type="ChEBI" id="CHEBI:30013"/>
        <dbReference type="ChEBI" id="CHEBI:30616"/>
        <dbReference type="ChEBI" id="CHEBI:61977"/>
        <dbReference type="ChEBI" id="CHEBI:456216"/>
        <dbReference type="EC" id="2.7.11.1"/>
    </reaction>
</comment>
<keyword evidence="15" id="KW-0007">Acetylation</keyword>
<gene>
    <name evidence="25" type="primary">IRAK4</name>
</gene>
<dbReference type="CDD" id="cd14158">
    <property type="entry name" value="STKc_IRAK4"/>
    <property type="match status" value="1"/>
</dbReference>
<dbReference type="GeneTree" id="ENSGT00940000158792"/>
<comment type="catalytic activity">
    <reaction evidence="17">
        <text>L-seryl-[protein] + ATP = O-phospho-L-seryl-[protein] + ADP + H(+)</text>
        <dbReference type="Rhea" id="RHEA:17989"/>
        <dbReference type="Rhea" id="RHEA-COMP:9863"/>
        <dbReference type="Rhea" id="RHEA-COMP:11604"/>
        <dbReference type="ChEBI" id="CHEBI:15378"/>
        <dbReference type="ChEBI" id="CHEBI:29999"/>
        <dbReference type="ChEBI" id="CHEBI:30616"/>
        <dbReference type="ChEBI" id="CHEBI:83421"/>
        <dbReference type="ChEBI" id="CHEBI:456216"/>
        <dbReference type="EC" id="2.7.11.1"/>
    </reaction>
</comment>
<dbReference type="Gene3D" id="1.10.510.10">
    <property type="entry name" value="Transferase(Phosphotransferase) domain 1"/>
    <property type="match status" value="1"/>
</dbReference>
<dbReference type="GO" id="GO:0034142">
    <property type="term" value="P:toll-like receptor 4 signaling pathway"/>
    <property type="evidence" value="ECO:0007669"/>
    <property type="project" value="Ensembl"/>
</dbReference>
<dbReference type="GO" id="GO:0009986">
    <property type="term" value="C:cell surface"/>
    <property type="evidence" value="ECO:0007669"/>
    <property type="project" value="Ensembl"/>
</dbReference>
<reference evidence="25" key="2">
    <citation type="submission" date="2025-08" db="UniProtKB">
        <authorList>
            <consortium name="Ensembl"/>
        </authorList>
    </citation>
    <scope>IDENTIFICATION</scope>
</reference>
<comment type="subunit">
    <text evidence="18">Associates with MYD88 and IRAK2 to form a ternary complex called the Myddosome. Once phosphorylated, IRAK4 dissociates from the receptor complex and then associates with the TNF receptor-associated factor 6 (TRAF6), IRAK1, and PELI1; this intermediate complex is required for subsequent NF-kappa-B activation. Direct binding of SMAD6 to PELI1 prevents complex formation and hence negatively regulates IL1R-TLR signaling and eventually NF-kappa-B-mediated gene expression. Interacts with IL1RL1. Interacts (when phosphorylated) with IRAK1. May interact (when phosphorylated) with IRAK3.</text>
</comment>
<dbReference type="FunFam" id="1.10.510.10:FF:000414">
    <property type="entry name" value="Interleukin-1 receptor-associated kinase 4"/>
    <property type="match status" value="1"/>
</dbReference>
<keyword evidence="12 21" id="KW-0067">ATP-binding</keyword>
<proteinExistence type="inferred from homology"/>
<feature type="domain" description="Protein kinase" evidence="24">
    <location>
        <begin position="278"/>
        <end position="546"/>
    </location>
</feature>
<evidence type="ECO:0000256" key="1">
    <source>
        <dbReference type="ARBA" id="ARBA00001946"/>
    </source>
</evidence>
<evidence type="ECO:0000256" key="20">
    <source>
        <dbReference type="PIRSR" id="PIRSR038189-1"/>
    </source>
</evidence>
<evidence type="ECO:0000256" key="8">
    <source>
        <dbReference type="ARBA" id="ARBA00022588"/>
    </source>
</evidence>
<comment type="cofactor">
    <cofactor evidence="1">
        <name>Mg(2+)</name>
        <dbReference type="ChEBI" id="CHEBI:18420"/>
    </cofactor>
</comment>
<dbReference type="PROSITE" id="PS50011">
    <property type="entry name" value="PROTEIN_KINASE_DOM"/>
    <property type="match status" value="1"/>
</dbReference>
<dbReference type="PANTHER" id="PTHR48006:SF102">
    <property type="entry name" value="LEUCINE-RICH REPEAT-CONTAINING PROTEIN DDB_G0281931-RELATED"/>
    <property type="match status" value="1"/>
</dbReference>
<comment type="similarity">
    <text evidence="3">Belongs to the protein kinase superfamily. TKL Ser/Thr protein kinase family. Pelle subfamily.</text>
</comment>
<dbReference type="GO" id="GO:1990266">
    <property type="term" value="P:neutrophil migration"/>
    <property type="evidence" value="ECO:0007669"/>
    <property type="project" value="Ensembl"/>
</dbReference>
<dbReference type="GO" id="GO:0038061">
    <property type="term" value="P:non-canonical NF-kappaB signal transduction"/>
    <property type="evidence" value="ECO:0007669"/>
    <property type="project" value="Ensembl"/>
</dbReference>
<evidence type="ECO:0000256" key="16">
    <source>
        <dbReference type="ARBA" id="ARBA00047899"/>
    </source>
</evidence>
<dbReference type="GO" id="GO:0019901">
    <property type="term" value="F:protein kinase binding"/>
    <property type="evidence" value="ECO:0007669"/>
    <property type="project" value="Ensembl"/>
</dbReference>